<dbReference type="GO" id="GO:0005506">
    <property type="term" value="F:iron ion binding"/>
    <property type="evidence" value="ECO:0007669"/>
    <property type="project" value="InterPro"/>
</dbReference>
<dbReference type="PANTHER" id="PTHR24300">
    <property type="entry name" value="CYTOCHROME P450 508A4-RELATED"/>
    <property type="match status" value="1"/>
</dbReference>
<dbReference type="PRINTS" id="PR00463">
    <property type="entry name" value="EP450I"/>
</dbReference>
<dbReference type="InterPro" id="IPR017972">
    <property type="entry name" value="Cyt_P450_CS"/>
</dbReference>
<dbReference type="STRING" id="6573.A0A210Q976"/>
<proteinExistence type="inferred from homology"/>
<dbReference type="GO" id="GO:0020037">
    <property type="term" value="F:heme binding"/>
    <property type="evidence" value="ECO:0007669"/>
    <property type="project" value="InterPro"/>
</dbReference>
<reference evidence="10 11" key="1">
    <citation type="journal article" date="2017" name="Nat. Ecol. Evol.">
        <title>Scallop genome provides insights into evolution of bilaterian karyotype and development.</title>
        <authorList>
            <person name="Wang S."/>
            <person name="Zhang J."/>
            <person name="Jiao W."/>
            <person name="Li J."/>
            <person name="Xun X."/>
            <person name="Sun Y."/>
            <person name="Guo X."/>
            <person name="Huan P."/>
            <person name="Dong B."/>
            <person name="Zhang L."/>
            <person name="Hu X."/>
            <person name="Sun X."/>
            <person name="Wang J."/>
            <person name="Zhao C."/>
            <person name="Wang Y."/>
            <person name="Wang D."/>
            <person name="Huang X."/>
            <person name="Wang R."/>
            <person name="Lv J."/>
            <person name="Li Y."/>
            <person name="Zhang Z."/>
            <person name="Liu B."/>
            <person name="Lu W."/>
            <person name="Hui Y."/>
            <person name="Liang J."/>
            <person name="Zhou Z."/>
            <person name="Hou R."/>
            <person name="Li X."/>
            <person name="Liu Y."/>
            <person name="Li H."/>
            <person name="Ning X."/>
            <person name="Lin Y."/>
            <person name="Zhao L."/>
            <person name="Xing Q."/>
            <person name="Dou J."/>
            <person name="Li Y."/>
            <person name="Mao J."/>
            <person name="Guo H."/>
            <person name="Dou H."/>
            <person name="Li T."/>
            <person name="Mu C."/>
            <person name="Jiang W."/>
            <person name="Fu Q."/>
            <person name="Fu X."/>
            <person name="Miao Y."/>
            <person name="Liu J."/>
            <person name="Yu Q."/>
            <person name="Li R."/>
            <person name="Liao H."/>
            <person name="Li X."/>
            <person name="Kong Y."/>
            <person name="Jiang Z."/>
            <person name="Chourrout D."/>
            <person name="Li R."/>
            <person name="Bao Z."/>
        </authorList>
    </citation>
    <scope>NUCLEOTIDE SEQUENCE [LARGE SCALE GENOMIC DNA]</scope>
    <source>
        <strain evidence="10 11">PY_sf001</strain>
    </source>
</reference>
<dbReference type="OrthoDB" id="2789670at2759"/>
<dbReference type="GO" id="GO:0008395">
    <property type="term" value="F:steroid hydroxylase activity"/>
    <property type="evidence" value="ECO:0007669"/>
    <property type="project" value="TreeGrafter"/>
</dbReference>
<dbReference type="AlphaFoldDB" id="A0A210Q976"/>
<evidence type="ECO:0000256" key="2">
    <source>
        <dbReference type="ARBA" id="ARBA00010617"/>
    </source>
</evidence>
<dbReference type="PROSITE" id="PS00086">
    <property type="entry name" value="CYTOCHROME_P450"/>
    <property type="match status" value="1"/>
</dbReference>
<keyword evidence="7 8" id="KW-0349">Heme</keyword>
<keyword evidence="11" id="KW-1185">Reference proteome</keyword>
<evidence type="ECO:0000313" key="10">
    <source>
        <dbReference type="EMBL" id="OWF45293.1"/>
    </source>
</evidence>
<name>A0A210Q976_MIZYE</name>
<evidence type="ECO:0000256" key="7">
    <source>
        <dbReference type="PIRSR" id="PIRSR602401-1"/>
    </source>
</evidence>
<keyword evidence="3 7" id="KW-0479">Metal-binding</keyword>
<keyword evidence="6 8" id="KW-0503">Monooxygenase</keyword>
<comment type="similarity">
    <text evidence="2 8">Belongs to the cytochrome P450 family.</text>
</comment>
<dbReference type="GO" id="GO:0006082">
    <property type="term" value="P:organic acid metabolic process"/>
    <property type="evidence" value="ECO:0007669"/>
    <property type="project" value="TreeGrafter"/>
</dbReference>
<dbReference type="GO" id="GO:0005737">
    <property type="term" value="C:cytoplasm"/>
    <property type="evidence" value="ECO:0007669"/>
    <property type="project" value="TreeGrafter"/>
</dbReference>
<dbReference type="GO" id="GO:0006805">
    <property type="term" value="P:xenobiotic metabolic process"/>
    <property type="evidence" value="ECO:0007669"/>
    <property type="project" value="TreeGrafter"/>
</dbReference>
<keyword evidence="5 7" id="KW-0408">Iron</keyword>
<comment type="caution">
    <text evidence="10">The sequence shown here is derived from an EMBL/GenBank/DDBJ whole genome shotgun (WGS) entry which is preliminary data.</text>
</comment>
<accession>A0A210Q976</accession>
<dbReference type="InterPro" id="IPR002401">
    <property type="entry name" value="Cyt_P450_E_grp-I"/>
</dbReference>
<sequence>MWIQHTVSDYLYQIVLVSTVFFLGRYYIGWRRWSNVPPGPQPLPFLGNIDYFKSNDQLQTFRKLRKIFGDVFSLRFGGNLFIVFNGYEALKEAFVRNGDIFSDRPKTYIMEQISRGRGISGSSGAFWKETRAFTIRALREFGFGKQSMESKLMEEVDAFLAVIGNTNGEPFDIRNTSYTSVSNVICSLIFGRRFEHGDKTFESVLDLLDQNFKLAGQTGILGIFPILRFLPGDLFGAKRLIKNSGKIRKFFLDQIQCHRANFDETNIHDFTDAFLKEQRKHLGDTSTIFTDNNLTTLIGNVFSAGTETTATGIRWAVLYLLHYRDIQDRLRQEIDQVIGRSRMPSISDKQNMPFFEAFIVEVLRHANIAPLALPHGSACDTMFRGFFIPRGSILVPNLDSILNDPKLFSCPETFCPSRFIDDDGKLTGCDKVTAFSVGRRLCPGESLAKMELFLFLTSLIQNFRLLPEDPTCLPSLQGIVGMTKTPKPFKLRAIKL</sequence>
<feature type="transmembrane region" description="Helical" evidence="9">
    <location>
        <begin position="12"/>
        <end position="28"/>
    </location>
</feature>
<evidence type="ECO:0000256" key="9">
    <source>
        <dbReference type="SAM" id="Phobius"/>
    </source>
</evidence>
<dbReference type="FunFam" id="1.10.630.10:FF:000036">
    <property type="entry name" value="CYtochrome P450 family"/>
    <property type="match status" value="1"/>
</dbReference>
<dbReference type="Pfam" id="PF00067">
    <property type="entry name" value="p450"/>
    <property type="match status" value="1"/>
</dbReference>
<keyword evidence="9" id="KW-0812">Transmembrane</keyword>
<evidence type="ECO:0000256" key="3">
    <source>
        <dbReference type="ARBA" id="ARBA00022723"/>
    </source>
</evidence>
<comment type="cofactor">
    <cofactor evidence="1 7">
        <name>heme</name>
        <dbReference type="ChEBI" id="CHEBI:30413"/>
    </cofactor>
</comment>
<feature type="transmembrane region" description="Helical" evidence="9">
    <location>
        <begin position="67"/>
        <end position="87"/>
    </location>
</feature>
<dbReference type="Proteomes" id="UP000242188">
    <property type="component" value="Unassembled WGS sequence"/>
</dbReference>
<gene>
    <name evidence="10" type="ORF">KP79_PYT12740</name>
</gene>
<dbReference type="Gene3D" id="1.10.630.10">
    <property type="entry name" value="Cytochrome P450"/>
    <property type="match status" value="1"/>
</dbReference>
<dbReference type="GO" id="GO:0016712">
    <property type="term" value="F:oxidoreductase activity, acting on paired donors, with incorporation or reduction of molecular oxygen, reduced flavin or flavoprotein as one donor, and incorporation of one atom of oxygen"/>
    <property type="evidence" value="ECO:0007669"/>
    <property type="project" value="TreeGrafter"/>
</dbReference>
<evidence type="ECO:0000313" key="11">
    <source>
        <dbReference type="Proteomes" id="UP000242188"/>
    </source>
</evidence>
<evidence type="ECO:0000256" key="1">
    <source>
        <dbReference type="ARBA" id="ARBA00001971"/>
    </source>
</evidence>
<evidence type="ECO:0000256" key="8">
    <source>
        <dbReference type="RuleBase" id="RU000461"/>
    </source>
</evidence>
<dbReference type="EMBL" id="NEDP02004526">
    <property type="protein sequence ID" value="OWF45293.1"/>
    <property type="molecule type" value="Genomic_DNA"/>
</dbReference>
<keyword evidence="9" id="KW-0472">Membrane</keyword>
<organism evidence="10 11">
    <name type="scientific">Mizuhopecten yessoensis</name>
    <name type="common">Japanese scallop</name>
    <name type="synonym">Patinopecten yessoensis</name>
    <dbReference type="NCBI Taxonomy" id="6573"/>
    <lineage>
        <taxon>Eukaryota</taxon>
        <taxon>Metazoa</taxon>
        <taxon>Spiralia</taxon>
        <taxon>Lophotrochozoa</taxon>
        <taxon>Mollusca</taxon>
        <taxon>Bivalvia</taxon>
        <taxon>Autobranchia</taxon>
        <taxon>Pteriomorphia</taxon>
        <taxon>Pectinida</taxon>
        <taxon>Pectinoidea</taxon>
        <taxon>Pectinidae</taxon>
        <taxon>Mizuhopecten</taxon>
    </lineage>
</organism>
<dbReference type="PRINTS" id="PR00385">
    <property type="entry name" value="P450"/>
</dbReference>
<dbReference type="InterPro" id="IPR050182">
    <property type="entry name" value="Cytochrome_P450_fam2"/>
</dbReference>
<protein>
    <submittedName>
        <fullName evidence="10">Cytochrome P450 2C40</fullName>
    </submittedName>
</protein>
<keyword evidence="4 8" id="KW-0560">Oxidoreductase</keyword>
<dbReference type="SUPFAM" id="SSF48264">
    <property type="entry name" value="Cytochrome P450"/>
    <property type="match status" value="1"/>
</dbReference>
<dbReference type="PANTHER" id="PTHR24300:SF403">
    <property type="entry name" value="CYTOCHROME P450 306A1"/>
    <property type="match status" value="1"/>
</dbReference>
<evidence type="ECO:0000256" key="4">
    <source>
        <dbReference type="ARBA" id="ARBA00023002"/>
    </source>
</evidence>
<evidence type="ECO:0000256" key="6">
    <source>
        <dbReference type="ARBA" id="ARBA00023033"/>
    </source>
</evidence>
<keyword evidence="9" id="KW-1133">Transmembrane helix</keyword>
<evidence type="ECO:0000256" key="5">
    <source>
        <dbReference type="ARBA" id="ARBA00023004"/>
    </source>
</evidence>
<dbReference type="InterPro" id="IPR001128">
    <property type="entry name" value="Cyt_P450"/>
</dbReference>
<feature type="binding site" description="axial binding residue" evidence="7">
    <location>
        <position position="442"/>
    </location>
    <ligand>
        <name>heme</name>
        <dbReference type="ChEBI" id="CHEBI:30413"/>
    </ligand>
    <ligandPart>
        <name>Fe</name>
        <dbReference type="ChEBI" id="CHEBI:18248"/>
    </ligandPart>
</feature>
<dbReference type="InterPro" id="IPR036396">
    <property type="entry name" value="Cyt_P450_sf"/>
</dbReference>